<name>A0A3A3FLY3_9BURK</name>
<dbReference type="PANTHER" id="PTHR37574">
    <property type="entry name" value="LIPASE B"/>
    <property type="match status" value="1"/>
</dbReference>
<dbReference type="EMBL" id="QYUO01000002">
    <property type="protein sequence ID" value="RJF95731.1"/>
    <property type="molecule type" value="Genomic_DNA"/>
</dbReference>
<reference evidence="3" key="1">
    <citation type="submission" date="2018-09" db="EMBL/GenBank/DDBJ databases">
        <authorList>
            <person name="Zhu H."/>
        </authorList>
    </citation>
    <scope>NUCLEOTIDE SEQUENCE [LARGE SCALE GENOMIC DNA]</scope>
    <source>
        <strain evidence="3">K1R23-30</strain>
    </source>
</reference>
<protein>
    <recommendedName>
        <fullName evidence="4">Lipase</fullName>
    </recommendedName>
</protein>
<evidence type="ECO:0000313" key="2">
    <source>
        <dbReference type="EMBL" id="RJF95731.1"/>
    </source>
</evidence>
<dbReference type="Pfam" id="PF01674">
    <property type="entry name" value="Lipase_2"/>
    <property type="match status" value="1"/>
</dbReference>
<dbReference type="Proteomes" id="UP000265955">
    <property type="component" value="Unassembled WGS sequence"/>
</dbReference>
<keyword evidence="3" id="KW-1185">Reference proteome</keyword>
<organism evidence="2 3">
    <name type="scientific">Noviherbaspirillum saxi</name>
    <dbReference type="NCBI Taxonomy" id="2320863"/>
    <lineage>
        <taxon>Bacteria</taxon>
        <taxon>Pseudomonadati</taxon>
        <taxon>Pseudomonadota</taxon>
        <taxon>Betaproteobacteria</taxon>
        <taxon>Burkholderiales</taxon>
        <taxon>Oxalobacteraceae</taxon>
        <taxon>Noviherbaspirillum</taxon>
    </lineage>
</organism>
<evidence type="ECO:0000313" key="3">
    <source>
        <dbReference type="Proteomes" id="UP000265955"/>
    </source>
</evidence>
<evidence type="ECO:0000256" key="1">
    <source>
        <dbReference type="SAM" id="SignalP"/>
    </source>
</evidence>
<comment type="caution">
    <text evidence="2">The sequence shown here is derived from an EMBL/GenBank/DDBJ whole genome shotgun (WGS) entry which is preliminary data.</text>
</comment>
<dbReference type="SUPFAM" id="SSF53474">
    <property type="entry name" value="alpha/beta-Hydrolases"/>
    <property type="match status" value="1"/>
</dbReference>
<dbReference type="GO" id="GO:0016787">
    <property type="term" value="F:hydrolase activity"/>
    <property type="evidence" value="ECO:0007669"/>
    <property type="project" value="InterPro"/>
</dbReference>
<dbReference type="InterPro" id="IPR002918">
    <property type="entry name" value="Lipase_EstA/Esterase_EstB"/>
</dbReference>
<evidence type="ECO:0008006" key="4">
    <source>
        <dbReference type="Google" id="ProtNLM"/>
    </source>
</evidence>
<dbReference type="GO" id="GO:0016042">
    <property type="term" value="P:lipid catabolic process"/>
    <property type="evidence" value="ECO:0007669"/>
    <property type="project" value="InterPro"/>
</dbReference>
<dbReference type="RefSeq" id="WP_119770878.1">
    <property type="nucleotide sequence ID" value="NZ_QYUO01000002.1"/>
</dbReference>
<keyword evidence="1" id="KW-0732">Signal</keyword>
<proteinExistence type="predicted"/>
<dbReference type="InterPro" id="IPR053228">
    <property type="entry name" value="Stereospecific_Lipase"/>
</dbReference>
<feature type="signal peptide" evidence="1">
    <location>
        <begin position="1"/>
        <end position="25"/>
    </location>
</feature>
<dbReference type="Gene3D" id="3.40.50.1820">
    <property type="entry name" value="alpha/beta hydrolase"/>
    <property type="match status" value="1"/>
</dbReference>
<feature type="chain" id="PRO_5017431181" description="Lipase" evidence="1">
    <location>
        <begin position="26"/>
        <end position="317"/>
    </location>
</feature>
<dbReference type="InterPro" id="IPR029058">
    <property type="entry name" value="AB_hydrolase_fold"/>
</dbReference>
<dbReference type="AlphaFoldDB" id="A0A3A3FLY3"/>
<accession>A0A3A3FLY3</accession>
<gene>
    <name evidence="2" type="ORF">D3871_20340</name>
</gene>
<sequence>MNRIITSCKTLAVAAMLGLSASASAQTPPPLNIPVATLDAAFTCTGPSLTGATKTPILLVHGTATTPEHNWGPNYLKVLPTKGHPVCTVTLPDKSLADMQVNVEYVVHAVRKMYTTSGRKISMIGHSQGGVHIAWALKFWSDLPAKVDDVIGIAAPFQGSTVLMTCVSNLNCSPAAWQLRANANYVAALNRTPMPAGPSYTSIFTYNDELIVPEPHGSTINDGVTMAVQSKCPGRVVGHIGMAMDAMGYYLAMDALNNPGPANMSRVSALKCVDVYLPGSDLVAWNSMLANGLIGLWSTTPSLNPAAGEPPLRSYAQ</sequence>
<dbReference type="PANTHER" id="PTHR37574:SF1">
    <property type="entry name" value="LIPASE B"/>
    <property type="match status" value="1"/>
</dbReference>
<dbReference type="OrthoDB" id="275181at2"/>